<dbReference type="PROSITE" id="PS50011">
    <property type="entry name" value="PROTEIN_KINASE_DOM"/>
    <property type="match status" value="1"/>
</dbReference>
<dbReference type="Pfam" id="PF00069">
    <property type="entry name" value="Pkinase"/>
    <property type="match status" value="1"/>
</dbReference>
<dbReference type="Gene3D" id="1.10.510.10">
    <property type="entry name" value="Transferase(Phosphotransferase) domain 1"/>
    <property type="match status" value="1"/>
</dbReference>
<evidence type="ECO:0000313" key="2">
    <source>
        <dbReference type="EMBL" id="CAD9966881.1"/>
    </source>
</evidence>
<dbReference type="GO" id="GO:0005737">
    <property type="term" value="C:cytoplasm"/>
    <property type="evidence" value="ECO:0007669"/>
    <property type="project" value="TreeGrafter"/>
</dbReference>
<name>A0A7S2YC76_9STRA</name>
<dbReference type="PANTHER" id="PTHR23257">
    <property type="entry name" value="SERINE-THREONINE PROTEIN KINASE"/>
    <property type="match status" value="1"/>
</dbReference>
<gene>
    <name evidence="2" type="ORF">APAL1065_LOCUS12551</name>
</gene>
<dbReference type="GO" id="GO:0007165">
    <property type="term" value="P:signal transduction"/>
    <property type="evidence" value="ECO:0007669"/>
    <property type="project" value="TreeGrafter"/>
</dbReference>
<dbReference type="InterPro" id="IPR050167">
    <property type="entry name" value="Ser_Thr_protein_kinase"/>
</dbReference>
<feature type="domain" description="Protein kinase" evidence="1">
    <location>
        <begin position="121"/>
        <end position="610"/>
    </location>
</feature>
<dbReference type="GO" id="GO:0004672">
    <property type="term" value="F:protein kinase activity"/>
    <property type="evidence" value="ECO:0007669"/>
    <property type="project" value="InterPro"/>
</dbReference>
<dbReference type="EMBL" id="HBHT01018699">
    <property type="protein sequence ID" value="CAD9966881.1"/>
    <property type="molecule type" value="Transcribed_RNA"/>
</dbReference>
<dbReference type="AlphaFoldDB" id="A0A7S2YC76"/>
<organism evidence="2">
    <name type="scientific">Entomoneis paludosa</name>
    <dbReference type="NCBI Taxonomy" id="265537"/>
    <lineage>
        <taxon>Eukaryota</taxon>
        <taxon>Sar</taxon>
        <taxon>Stramenopiles</taxon>
        <taxon>Ochrophyta</taxon>
        <taxon>Bacillariophyta</taxon>
        <taxon>Bacillariophyceae</taxon>
        <taxon>Bacillariophycidae</taxon>
        <taxon>Entomoneidaceae</taxon>
        <taxon>Entomoneis</taxon>
    </lineage>
</organism>
<evidence type="ECO:0000259" key="1">
    <source>
        <dbReference type="PROSITE" id="PS50011"/>
    </source>
</evidence>
<dbReference type="InterPro" id="IPR011009">
    <property type="entry name" value="Kinase-like_dom_sf"/>
</dbReference>
<dbReference type="SUPFAM" id="SSF56112">
    <property type="entry name" value="Protein kinase-like (PK-like)"/>
    <property type="match status" value="1"/>
</dbReference>
<sequence>MMMPSSIRLDLTSLGKDSSEGRSIRKIKETAVGEDEILEEDNCEDAISSELVQSIVKHMQHASLFYHDTQPHAVPSFENAGKFSLVLWRDYKSPDYTNHHHALRFTSFRLLHFCSGNLTDIEIGIFLGKGEFGTVYAVDGFRVASTTNAKEHHAAVLVEENEGSQMGTQLEENCVSPLEEKHDIESAAEGNIHSTRKTETLQSDSATSFEDSADDLKIFMIKNPMRFCINSIGEKEVGDNPRYAIKCLNKNLQSSVMPHFGHRSIEETNQQCEQIQEKKMHVRKRAFAIIDLAREAAILERIRHPNIVRLRGVVGKLGTPSYCLLLDRLTQTLTTKIQNEWKPLNDQLMSSLEKNDRKWKWKTRLFSNDSVKKNMLDFTCLFEDRLLALYDVARALRHLHSVHLIYRDLKPDNIGFDNSGGRLAMETVRLFDFGLCRELKPNDLVQRPDSYLATGMAGTPRYMAPEVIQEQPYGFSADVYSFGILIWQVLALERPFDDCATVQEYMQRVLNKTDKGADAENAVSDRHKWHRWQRKTCAKGSSDCPMLPLTTAMFYNPTSSGAERGLRQILRRKKNIPPPALQQLLEQCWSMNPIDRPSMATVCQVLRDQLDHSSSDQQQYPKNGMMDTSNRSHYLLELSKHAREDLMLYQE</sequence>
<accession>A0A7S2YC76</accession>
<dbReference type="PANTHER" id="PTHR23257:SF958">
    <property type="entry name" value="SERINE_THREONINE-PROTEIN KINASE WNK4"/>
    <property type="match status" value="1"/>
</dbReference>
<dbReference type="GO" id="GO:0005524">
    <property type="term" value="F:ATP binding"/>
    <property type="evidence" value="ECO:0007669"/>
    <property type="project" value="InterPro"/>
</dbReference>
<dbReference type="SMART" id="SM00220">
    <property type="entry name" value="S_TKc"/>
    <property type="match status" value="1"/>
</dbReference>
<dbReference type="InterPro" id="IPR000719">
    <property type="entry name" value="Prot_kinase_dom"/>
</dbReference>
<protein>
    <recommendedName>
        <fullName evidence="1">Protein kinase domain-containing protein</fullName>
    </recommendedName>
</protein>
<proteinExistence type="predicted"/>
<reference evidence="2" key="1">
    <citation type="submission" date="2021-01" db="EMBL/GenBank/DDBJ databases">
        <authorList>
            <person name="Corre E."/>
            <person name="Pelletier E."/>
            <person name="Niang G."/>
            <person name="Scheremetjew M."/>
            <person name="Finn R."/>
            <person name="Kale V."/>
            <person name="Holt S."/>
            <person name="Cochrane G."/>
            <person name="Meng A."/>
            <person name="Brown T."/>
            <person name="Cohen L."/>
        </authorList>
    </citation>
    <scope>NUCLEOTIDE SEQUENCE</scope>
    <source>
        <strain evidence="2">CCMP125</strain>
    </source>
</reference>